<gene>
    <name evidence="2" type="ORF">KC01_LOCUS7458</name>
</gene>
<organism evidence="2 3">
    <name type="scientific">Knipowitschia caucasica</name>
    <name type="common">Caucasian dwarf goby</name>
    <name type="synonym">Pomatoschistus caucasicus</name>
    <dbReference type="NCBI Taxonomy" id="637954"/>
    <lineage>
        <taxon>Eukaryota</taxon>
        <taxon>Metazoa</taxon>
        <taxon>Chordata</taxon>
        <taxon>Craniata</taxon>
        <taxon>Vertebrata</taxon>
        <taxon>Euteleostomi</taxon>
        <taxon>Actinopterygii</taxon>
        <taxon>Neopterygii</taxon>
        <taxon>Teleostei</taxon>
        <taxon>Neoteleostei</taxon>
        <taxon>Acanthomorphata</taxon>
        <taxon>Gobiaria</taxon>
        <taxon>Gobiiformes</taxon>
        <taxon>Gobioidei</taxon>
        <taxon>Gobiidae</taxon>
        <taxon>Gobiinae</taxon>
        <taxon>Knipowitschia</taxon>
    </lineage>
</organism>
<evidence type="ECO:0000256" key="1">
    <source>
        <dbReference type="SAM" id="MobiDB-lite"/>
    </source>
</evidence>
<feature type="region of interest" description="Disordered" evidence="1">
    <location>
        <begin position="63"/>
        <end position="108"/>
    </location>
</feature>
<accession>A0AAV2JJY8</accession>
<dbReference type="AlphaFoldDB" id="A0AAV2JJY8"/>
<feature type="compositionally biased region" description="Pro residues" evidence="1">
    <location>
        <begin position="84"/>
        <end position="95"/>
    </location>
</feature>
<reference evidence="2 3" key="1">
    <citation type="submission" date="2024-04" db="EMBL/GenBank/DDBJ databases">
        <authorList>
            <person name="Waldvogel A.-M."/>
            <person name="Schoenle A."/>
        </authorList>
    </citation>
    <scope>NUCLEOTIDE SEQUENCE [LARGE SCALE GENOMIC DNA]</scope>
</reference>
<proteinExistence type="predicted"/>
<evidence type="ECO:0000313" key="3">
    <source>
        <dbReference type="Proteomes" id="UP001497482"/>
    </source>
</evidence>
<dbReference type="EMBL" id="OZ035834">
    <property type="protein sequence ID" value="CAL1575997.1"/>
    <property type="molecule type" value="Genomic_DNA"/>
</dbReference>
<evidence type="ECO:0000313" key="2">
    <source>
        <dbReference type="EMBL" id="CAL1575997.1"/>
    </source>
</evidence>
<protein>
    <submittedName>
        <fullName evidence="2">Uncharacterized protein</fullName>
    </submittedName>
</protein>
<dbReference type="Proteomes" id="UP001497482">
    <property type="component" value="Chromosome 12"/>
</dbReference>
<name>A0AAV2JJY8_KNICA</name>
<sequence>MPLCACPITHQHRHSSRLPLLSSEEGPPGWTLCGTSLPAKVFMKQDNITSSLYSPIASLLRPVIPSPPSPSSPAAQFKPSARSPRPPPHPHPPRPSGEDLSPGKVWPRAAVLSAEQVTGCDL</sequence>
<keyword evidence="3" id="KW-1185">Reference proteome</keyword>